<evidence type="ECO:0000259" key="4">
    <source>
        <dbReference type="Pfam" id="PF13226"/>
    </source>
</evidence>
<reference evidence="6" key="1">
    <citation type="journal article" date="2022" name="Front. Microbiol.">
        <title>Genome-based taxonomic rearrangement of Oceanobacter-related bacteria including the description of Thalassolituus hydrocarbonoclasticus sp. nov. and Thalassolituus pacificus sp. nov. and emended description of the genus Thalassolituus.</title>
        <authorList>
            <person name="Dong C."/>
            <person name="Wei L."/>
            <person name="Wang J."/>
            <person name="Lai Q."/>
            <person name="Huang Z."/>
            <person name="Shao Z."/>
        </authorList>
    </citation>
    <scope>NUCLEOTIDE SEQUENCE</scope>
    <source>
        <strain evidence="6">59MF3M-4</strain>
    </source>
</reference>
<dbReference type="SUPFAM" id="SSF48452">
    <property type="entry name" value="TPR-like"/>
    <property type="match status" value="1"/>
</dbReference>
<protein>
    <submittedName>
        <fullName evidence="6">DUF4124 domain-containing protein</fullName>
    </submittedName>
</protein>
<dbReference type="Pfam" id="PF00515">
    <property type="entry name" value="TPR_1"/>
    <property type="match status" value="1"/>
</dbReference>
<feature type="region of interest" description="Disordered" evidence="2">
    <location>
        <begin position="34"/>
        <end position="61"/>
    </location>
</feature>
<evidence type="ECO:0000313" key="7">
    <source>
        <dbReference type="Proteomes" id="UP001147830"/>
    </source>
</evidence>
<dbReference type="PANTHER" id="PTHR12558:SF13">
    <property type="entry name" value="CELL DIVISION CYCLE PROTEIN 27 HOMOLOG"/>
    <property type="match status" value="1"/>
</dbReference>
<evidence type="ECO:0000256" key="3">
    <source>
        <dbReference type="SAM" id="SignalP"/>
    </source>
</evidence>
<dbReference type="Gene3D" id="1.25.40.10">
    <property type="entry name" value="Tetratricopeptide repeat domain"/>
    <property type="match status" value="2"/>
</dbReference>
<dbReference type="SUPFAM" id="SSF81901">
    <property type="entry name" value="HCP-like"/>
    <property type="match status" value="1"/>
</dbReference>
<feature type="signal peptide" evidence="3">
    <location>
        <begin position="1"/>
        <end position="19"/>
    </location>
</feature>
<dbReference type="InterPro" id="IPR025115">
    <property type="entry name" value="DUF4034"/>
</dbReference>
<dbReference type="Proteomes" id="UP001147830">
    <property type="component" value="Unassembled WGS sequence"/>
</dbReference>
<dbReference type="InterPro" id="IPR019734">
    <property type="entry name" value="TPR_rpt"/>
</dbReference>
<organism evidence="6 7">
    <name type="scientific">Thalassolituus pacificus</name>
    <dbReference type="NCBI Taxonomy" id="2975440"/>
    <lineage>
        <taxon>Bacteria</taxon>
        <taxon>Pseudomonadati</taxon>
        <taxon>Pseudomonadota</taxon>
        <taxon>Gammaproteobacteria</taxon>
        <taxon>Oceanospirillales</taxon>
        <taxon>Oceanospirillaceae</taxon>
        <taxon>Thalassolituus</taxon>
    </lineage>
</organism>
<proteinExistence type="predicted"/>
<dbReference type="PROSITE" id="PS50005">
    <property type="entry name" value="TPR"/>
    <property type="match status" value="2"/>
</dbReference>
<dbReference type="SMART" id="SM00028">
    <property type="entry name" value="TPR"/>
    <property type="match status" value="5"/>
</dbReference>
<dbReference type="Pfam" id="PF13511">
    <property type="entry name" value="DUF4124"/>
    <property type="match status" value="1"/>
</dbReference>
<evidence type="ECO:0000259" key="5">
    <source>
        <dbReference type="Pfam" id="PF13511"/>
    </source>
</evidence>
<dbReference type="InterPro" id="IPR011990">
    <property type="entry name" value="TPR-like_helical_dom_sf"/>
</dbReference>
<keyword evidence="1" id="KW-0802">TPR repeat</keyword>
<reference evidence="6" key="2">
    <citation type="submission" date="2022-08" db="EMBL/GenBank/DDBJ databases">
        <authorList>
            <person name="Dong C."/>
        </authorList>
    </citation>
    <scope>NUCLEOTIDE SEQUENCE</scope>
    <source>
        <strain evidence="6">59MF3M-4</strain>
    </source>
</reference>
<dbReference type="AlphaFoldDB" id="A0A9X3ASH4"/>
<accession>A0A9X3ASH4</accession>
<feature type="domain" description="DUF4034" evidence="4">
    <location>
        <begin position="86"/>
        <end position="220"/>
    </location>
</feature>
<gene>
    <name evidence="6" type="ORF">NYR02_13295</name>
</gene>
<evidence type="ECO:0000313" key="6">
    <source>
        <dbReference type="EMBL" id="MCT7359989.1"/>
    </source>
</evidence>
<keyword evidence="3" id="KW-0732">Signal</keyword>
<keyword evidence="7" id="KW-1185">Reference proteome</keyword>
<dbReference type="PANTHER" id="PTHR12558">
    <property type="entry name" value="CELL DIVISION CYCLE 16,23,27"/>
    <property type="match status" value="1"/>
</dbReference>
<dbReference type="RefSeq" id="WP_260976852.1">
    <property type="nucleotide sequence ID" value="NZ_JAOANI010000020.1"/>
</dbReference>
<feature type="repeat" description="TPR" evidence="1">
    <location>
        <begin position="315"/>
        <end position="348"/>
    </location>
</feature>
<name>A0A9X3ASH4_9GAMM</name>
<sequence length="535" mass="60855">MRITLSLLLFSLWVASAQAQVYKWTDDKGQVHFSDKPPATSQTPAKVETVNPGAQKRNSHLSTAPDSAAAQFVSSSSSDAIQFVVSLRQMLAEKNYTSLNLRLQALSRLREKDIRSERSEVAAYAAFRVIRENYLQQLNDWVSSSPVNVQPYMARANYYYAMAWASRGGNVSSETSDQQIQGMESYAKLARADLQRVIQRKADMLPAYALLIWTEKLLGNDEGSQQAFSQGVDLQPASYTLYRNFIITQAPHWGGSYDSMKAVAEAANSGVSSNPLLAQIPGFILQEAGKDSRIANHYNDSLQYYDAALQLGDNDEAFYGKGRTLYDKKEYAAASKAHQRAITLYPYESSYYQQLAWSEYKREEYSAAGKAIRQACQLNPENEKYQSLRKDIALSLAQKTYQQRSEMLPGAQVAAYQQALQLAPDNDEVYYYRALYYAHQGDWSNAEVDLKKAIELDPEDFDNYYRLDYALIRKNKDFAQIARYWLQYLELKPNDSKALLEIAGTYYHMKDKEKMRFYAQKSADLGNIEAQKYLQ</sequence>
<feature type="chain" id="PRO_5040738426" evidence="3">
    <location>
        <begin position="20"/>
        <end position="535"/>
    </location>
</feature>
<dbReference type="InterPro" id="IPR025392">
    <property type="entry name" value="DUF4124"/>
</dbReference>
<comment type="caution">
    <text evidence="6">The sequence shown here is derived from an EMBL/GenBank/DDBJ whole genome shotgun (WGS) entry which is preliminary data.</text>
</comment>
<dbReference type="Pfam" id="PF13432">
    <property type="entry name" value="TPR_16"/>
    <property type="match status" value="1"/>
</dbReference>
<feature type="repeat" description="TPR" evidence="1">
    <location>
        <begin position="427"/>
        <end position="460"/>
    </location>
</feature>
<dbReference type="Pfam" id="PF13226">
    <property type="entry name" value="DUF4034"/>
    <property type="match status" value="1"/>
</dbReference>
<dbReference type="EMBL" id="JAOANI010000020">
    <property type="protein sequence ID" value="MCT7359989.1"/>
    <property type="molecule type" value="Genomic_DNA"/>
</dbReference>
<evidence type="ECO:0000256" key="1">
    <source>
        <dbReference type="PROSITE-ProRule" id="PRU00339"/>
    </source>
</evidence>
<evidence type="ECO:0000256" key="2">
    <source>
        <dbReference type="SAM" id="MobiDB-lite"/>
    </source>
</evidence>
<feature type="domain" description="DUF4124" evidence="5">
    <location>
        <begin position="8"/>
        <end position="57"/>
    </location>
</feature>